<keyword evidence="3" id="KW-1185">Reference proteome</keyword>
<reference evidence="2" key="1">
    <citation type="submission" date="2017-07" db="EMBL/GenBank/DDBJ databases">
        <title>Taro Niue Genome Assembly and Annotation.</title>
        <authorList>
            <person name="Atibalentja N."/>
            <person name="Keating K."/>
            <person name="Fields C.J."/>
        </authorList>
    </citation>
    <scope>NUCLEOTIDE SEQUENCE</scope>
    <source>
        <strain evidence="2">Niue_2</strain>
        <tissue evidence="2">Leaf</tissue>
    </source>
</reference>
<accession>A0A843VL62</accession>
<name>A0A843VL62_COLES</name>
<dbReference type="Proteomes" id="UP000652761">
    <property type="component" value="Unassembled WGS sequence"/>
</dbReference>
<feature type="region of interest" description="Disordered" evidence="1">
    <location>
        <begin position="83"/>
        <end position="109"/>
    </location>
</feature>
<dbReference type="AlphaFoldDB" id="A0A843VL62"/>
<organism evidence="2 3">
    <name type="scientific">Colocasia esculenta</name>
    <name type="common">Wild taro</name>
    <name type="synonym">Arum esculentum</name>
    <dbReference type="NCBI Taxonomy" id="4460"/>
    <lineage>
        <taxon>Eukaryota</taxon>
        <taxon>Viridiplantae</taxon>
        <taxon>Streptophyta</taxon>
        <taxon>Embryophyta</taxon>
        <taxon>Tracheophyta</taxon>
        <taxon>Spermatophyta</taxon>
        <taxon>Magnoliopsida</taxon>
        <taxon>Liliopsida</taxon>
        <taxon>Araceae</taxon>
        <taxon>Aroideae</taxon>
        <taxon>Colocasieae</taxon>
        <taxon>Colocasia</taxon>
    </lineage>
</organism>
<gene>
    <name evidence="2" type="ORF">Taro_027791</name>
</gene>
<evidence type="ECO:0000256" key="1">
    <source>
        <dbReference type="SAM" id="MobiDB-lite"/>
    </source>
</evidence>
<dbReference type="EMBL" id="NMUH01001756">
    <property type="protein sequence ID" value="MQL95127.1"/>
    <property type="molecule type" value="Genomic_DNA"/>
</dbReference>
<sequence>MASSFPEERCCCTHIYDLGSSSRTELNTTFDRHDWPTPCGCPARDSRDRGRRYYEKIFETGRSLAGITILECEMKVFRPQNDVLSPKTKRGRRASLSANSDFGSYKRFR</sequence>
<evidence type="ECO:0000313" key="3">
    <source>
        <dbReference type="Proteomes" id="UP000652761"/>
    </source>
</evidence>
<evidence type="ECO:0000313" key="2">
    <source>
        <dbReference type="EMBL" id="MQL95127.1"/>
    </source>
</evidence>
<comment type="caution">
    <text evidence="2">The sequence shown here is derived from an EMBL/GenBank/DDBJ whole genome shotgun (WGS) entry which is preliminary data.</text>
</comment>
<protein>
    <submittedName>
        <fullName evidence="2">Uncharacterized protein</fullName>
    </submittedName>
</protein>
<proteinExistence type="predicted"/>